<proteinExistence type="predicted"/>
<dbReference type="SUPFAM" id="SSF53098">
    <property type="entry name" value="Ribonuclease H-like"/>
    <property type="match status" value="1"/>
</dbReference>
<evidence type="ECO:0000313" key="2">
    <source>
        <dbReference type="EMBL" id="MEE3928193.1"/>
    </source>
</evidence>
<comment type="caution">
    <text evidence="2">The sequence shown here is derived from an EMBL/GenBank/DDBJ whole genome shotgun (WGS) entry which is preliminary data.</text>
</comment>
<dbReference type="EMBL" id="JAZDWZ010000003">
    <property type="protein sequence ID" value="MEE3928193.1"/>
    <property type="molecule type" value="Genomic_DNA"/>
</dbReference>
<dbReference type="InterPro" id="IPR036397">
    <property type="entry name" value="RNaseH_sf"/>
</dbReference>
<name>A0ABU7MLP5_9BACT</name>
<dbReference type="Proteomes" id="UP001344817">
    <property type="component" value="Unassembled WGS sequence"/>
</dbReference>
<keyword evidence="3" id="KW-1185">Reference proteome</keyword>
<dbReference type="PROSITE" id="PS50994">
    <property type="entry name" value="INTEGRASE"/>
    <property type="match status" value="1"/>
</dbReference>
<dbReference type="Gene3D" id="3.30.420.10">
    <property type="entry name" value="Ribonuclease H-like superfamily/Ribonuclease H"/>
    <property type="match status" value="1"/>
</dbReference>
<dbReference type="PANTHER" id="PTHR10948:SF23">
    <property type="entry name" value="TRANSPOSASE INSI FOR INSERTION SEQUENCE ELEMENT IS30A-RELATED"/>
    <property type="match status" value="1"/>
</dbReference>
<accession>A0ABU7MLP5</accession>
<dbReference type="InterPro" id="IPR012337">
    <property type="entry name" value="RNaseH-like_sf"/>
</dbReference>
<reference evidence="2" key="1">
    <citation type="submission" date="2024-01" db="EMBL/GenBank/DDBJ databases">
        <title>Genome sequence of Mycoplasma ciconiae type strain DSM 25251.</title>
        <authorList>
            <person name="Spergser J."/>
        </authorList>
    </citation>
    <scope>NUCLEOTIDE SEQUENCE [LARGE SCALE GENOMIC DNA]</scope>
    <source>
        <strain evidence="2">DSM 25251</strain>
    </source>
</reference>
<protein>
    <submittedName>
        <fullName evidence="2">IS30 family transposase</fullName>
    </submittedName>
</protein>
<evidence type="ECO:0000259" key="1">
    <source>
        <dbReference type="PROSITE" id="PS50994"/>
    </source>
</evidence>
<organism evidence="2 3">
    <name type="scientific">Mycoplasmopsis ciconiae</name>
    <dbReference type="NCBI Taxonomy" id="561067"/>
    <lineage>
        <taxon>Bacteria</taxon>
        <taxon>Bacillati</taxon>
        <taxon>Mycoplasmatota</taxon>
        <taxon>Mycoplasmoidales</taxon>
        <taxon>Metamycoplasmataceae</taxon>
        <taxon>Mycoplasmopsis</taxon>
    </lineage>
</organism>
<evidence type="ECO:0000313" key="3">
    <source>
        <dbReference type="Proteomes" id="UP001344817"/>
    </source>
</evidence>
<dbReference type="PANTHER" id="PTHR10948">
    <property type="entry name" value="TRANSPOSASE"/>
    <property type="match status" value="1"/>
</dbReference>
<dbReference type="InterPro" id="IPR053392">
    <property type="entry name" value="Transposase_IS30-like"/>
</dbReference>
<dbReference type="InterPro" id="IPR051917">
    <property type="entry name" value="Transposase-Integrase"/>
</dbReference>
<dbReference type="NCBIfam" id="NF033563">
    <property type="entry name" value="transpos_IS30"/>
    <property type="match status" value="1"/>
</dbReference>
<sequence length="442" mass="53317">MLSNVKYYKNVYVCVEVEEKIDNGYNRKTQVTKNRHYSIKNSQINQEHSRLVKEINSLKMQSTHNFEIKDLSYLFELLKSQKSLSAIKKQINWSMKTIKKNIEKASSFNDYSINFKCANCNKYMTKVTDLSFDNWLYNKKETIEKTKEVLEEKVKNKWKTFEYFLRWYQSQYRKYRYVSNIKNIENWKYNRRTSAQRLIDDFQEWLDNEKIEYKFENIPTIQGLYYYIDHICNQPPYEIFLVKHKYGKSEKAFKSENKRVKNQSKRLKYAQNISQRPEYINDKSEFGHYEFDTVVMNKKETNIFVTLYERKSKLGFAMISKRDANSVSETLKKLIKKYKLNIKSLTMDNGSENAFLYKVDSKIKFYVCDPYSSWQKGGIENYHKEIRKFIPKGKAPKWVNNQNISVLVDTINNTKRWYKTDDLNQLIRLTPTDFFNKYNTLH</sequence>
<feature type="domain" description="Integrase catalytic" evidence="1">
    <location>
        <begin position="273"/>
        <end position="439"/>
    </location>
</feature>
<dbReference type="InterPro" id="IPR001584">
    <property type="entry name" value="Integrase_cat-core"/>
</dbReference>
<gene>
    <name evidence="2" type="ORF">V2E24_01195</name>
</gene>
<dbReference type="RefSeq" id="WP_330500606.1">
    <property type="nucleotide sequence ID" value="NZ_JAZDWZ010000003.1"/>
</dbReference>